<name>A0A2U2C3L0_9BACT</name>
<dbReference type="RefSeq" id="WP_109158209.1">
    <property type="nucleotide sequence ID" value="NZ_JAUQUF010000001.1"/>
</dbReference>
<sequence length="190" mass="22599">MKRLVSTAEASKILGISIQGVHYRIKKNQLEHIKKDGKILVYIDEIDQKYSEKLDDNLLLKLKDEQILILKKSLKYLKKMHQKEIKRLENSHKMAIDVFNSEIKLLQSAFNEMRTVYKNQIEYNQNEQKQNQSEFITLKEFFVILKKSSKSDEQIKDIIINSIKNGDKRFIYNKSTKKILIYKDDFKDLI</sequence>
<dbReference type="Proteomes" id="UP000245014">
    <property type="component" value="Unassembled WGS sequence"/>
</dbReference>
<protein>
    <submittedName>
        <fullName evidence="1">DNA-binding protein</fullName>
    </submittedName>
</protein>
<accession>A0A2U2C3L0</accession>
<dbReference type="AlphaFoldDB" id="A0A2U2C3L0"/>
<comment type="caution">
    <text evidence="1">The sequence shown here is derived from an EMBL/GenBank/DDBJ whole genome shotgun (WGS) entry which is preliminary data.</text>
</comment>
<dbReference type="GO" id="GO:0003677">
    <property type="term" value="F:DNA binding"/>
    <property type="evidence" value="ECO:0007669"/>
    <property type="project" value="UniProtKB-KW"/>
</dbReference>
<proteinExistence type="predicted"/>
<evidence type="ECO:0000313" key="1">
    <source>
        <dbReference type="EMBL" id="PWE23635.1"/>
    </source>
</evidence>
<reference evidence="1 2" key="1">
    <citation type="submission" date="2018-05" db="EMBL/GenBank/DDBJ databases">
        <title>Antimicrobial susceptibility testing and genomic analysis of Arcobacter skirrowii strains and one Arcobacter butzleri isolated from German poultry farms.</title>
        <authorList>
            <person name="Haenel I."/>
            <person name="Hotzel H."/>
            <person name="Tomaso H."/>
            <person name="Busch A."/>
        </authorList>
    </citation>
    <scope>NUCLEOTIDE SEQUENCE [LARGE SCALE GENOMIC DNA]</scope>
    <source>
        <strain evidence="2">v</strain>
    </source>
</reference>
<dbReference type="STRING" id="28200.GCA_001572935_01756"/>
<dbReference type="EMBL" id="QEYI01000001">
    <property type="protein sequence ID" value="PWE23635.1"/>
    <property type="molecule type" value="Genomic_DNA"/>
</dbReference>
<evidence type="ECO:0000313" key="2">
    <source>
        <dbReference type="Proteomes" id="UP000245014"/>
    </source>
</evidence>
<gene>
    <name evidence="1" type="ORF">DF188_02890</name>
</gene>
<organism evidence="1 2">
    <name type="scientific">Aliarcobacter skirrowii</name>
    <dbReference type="NCBI Taxonomy" id="28200"/>
    <lineage>
        <taxon>Bacteria</taxon>
        <taxon>Pseudomonadati</taxon>
        <taxon>Campylobacterota</taxon>
        <taxon>Epsilonproteobacteria</taxon>
        <taxon>Campylobacterales</taxon>
        <taxon>Arcobacteraceae</taxon>
        <taxon>Aliarcobacter</taxon>
    </lineage>
</organism>
<keyword evidence="1" id="KW-0238">DNA-binding</keyword>